<reference evidence="1" key="2">
    <citation type="submission" date="2023-02" db="EMBL/GenBank/DDBJ databases">
        <authorList>
            <person name="Rayyan A."/>
            <person name="Meyer T."/>
            <person name="Kyndt J.A."/>
        </authorList>
    </citation>
    <scope>NUCLEOTIDE SEQUENCE</scope>
    <source>
        <strain evidence="1">DSM 9987</strain>
    </source>
</reference>
<dbReference type="Proteomes" id="UP001165652">
    <property type="component" value="Unassembled WGS sequence"/>
</dbReference>
<organism evidence="1 2">
    <name type="scientific">Rhodoplanes tepidamans</name>
    <name type="common">Rhodoplanes cryptolactis</name>
    <dbReference type="NCBI Taxonomy" id="200616"/>
    <lineage>
        <taxon>Bacteria</taxon>
        <taxon>Pseudomonadati</taxon>
        <taxon>Pseudomonadota</taxon>
        <taxon>Alphaproteobacteria</taxon>
        <taxon>Hyphomicrobiales</taxon>
        <taxon>Nitrobacteraceae</taxon>
        <taxon>Rhodoplanes</taxon>
    </lineage>
</organism>
<keyword evidence="2" id="KW-1185">Reference proteome</keyword>
<gene>
    <name evidence="1" type="ORF">PQJ73_25860</name>
</gene>
<accession>A0ABT5JHD3</accession>
<evidence type="ECO:0000313" key="2">
    <source>
        <dbReference type="Proteomes" id="UP001165652"/>
    </source>
</evidence>
<protein>
    <submittedName>
        <fullName evidence="1">Uncharacterized protein</fullName>
    </submittedName>
</protein>
<evidence type="ECO:0000313" key="1">
    <source>
        <dbReference type="EMBL" id="MDC7789121.1"/>
    </source>
</evidence>
<sequence>MDDPIIAAIEAHRAVHSAWRHAAADAPAPDHDRGTAADALHARAEAAAWALLDVTPTSPAGLLALVTYAADFVVDGNDWPDGWDRRFYAVVVGWPGA</sequence>
<dbReference type="RefSeq" id="WP_272779951.1">
    <property type="nucleotide sequence ID" value="NZ_JAQQLI010000061.1"/>
</dbReference>
<dbReference type="EMBL" id="JAQQLI010000061">
    <property type="protein sequence ID" value="MDC7789121.1"/>
    <property type="molecule type" value="Genomic_DNA"/>
</dbReference>
<reference evidence="1" key="1">
    <citation type="journal article" date="2023" name="Microbiol Resour">
        <title>Genome Sequences of Rhodoplanes serenus and Two Thermotolerant Strains, Rhodoplanes tepidamans and 'Rhodoplanes cryptolactis,' Further Refine the Genus.</title>
        <authorList>
            <person name="Rayyan A.A."/>
            <person name="Kyndt J.A."/>
        </authorList>
    </citation>
    <scope>NUCLEOTIDE SEQUENCE</scope>
    <source>
        <strain evidence="1">DSM 9987</strain>
    </source>
</reference>
<name>A0ABT5JHD3_RHOTP</name>
<proteinExistence type="predicted"/>
<comment type="caution">
    <text evidence="1">The sequence shown here is derived from an EMBL/GenBank/DDBJ whole genome shotgun (WGS) entry which is preliminary data.</text>
</comment>